<dbReference type="Proteomes" id="UP001212152">
    <property type="component" value="Unassembled WGS sequence"/>
</dbReference>
<dbReference type="Pfam" id="PF00172">
    <property type="entry name" value="Zn_clus"/>
    <property type="match status" value="1"/>
</dbReference>
<dbReference type="CDD" id="cd12148">
    <property type="entry name" value="fungal_TF_MHR"/>
    <property type="match status" value="1"/>
</dbReference>
<sequence>MSQAQQSPVCAPVTSPAVSEPSANCSSSFLAASSSGSSPSSSSPSSASTSACVSAATSTPASTPASTFASSSSSASSSVSSAQAAEFNRSRMTAALCGGARLHRRITIACDTCNKRKLKCDGQHPCERCVKSKVDCVFAEERVKHIADRFSSGPVTVCQIQPPSSKLPAPSRVSPAALVVTAPAAEHWQALERSQALLGQELERAARERYSVSTSASTQNQSCCIPAWAGELPVDPKSGARGDCWNLFEPLSAKVDVRNVSPLDAPAVFDEKKEISLAPPATERTDLALQLAIDELPELFFEHMNAIVPINMFHHATIRQRMKEGTLPDYLLFAIRAVAAPFSNNPAIMKSPLSRYEAAEPFYADARRALSRATLVEEEQSLELIQALLLLGWFSNLCGKRWMLISMAMMMSLDMKLTEDPDFGPLGERLPTWIDREVKRRTWWCSVLLDRFGSSWANRRPLYSDSAQGRSGLNNVALPCDDRVWHRLLNTENVGDIRFRNNLRGPFYFRKKLSHLRGEDGWKTPTTYKILLSVHLEFTIDAFDALYAARTASCDTKDAANGKLPEAFSRDVEQTTKELMDLYGSLPQWIKFDMDHQTPLFPPKGSEGADWPEPNDVEWLNLFFRGVLILLHRPMMIQVLEEQVAGKQPPHEHPAYLTCTRAADEANQLLRRVICRLPGGVQYLRHRIPVTSTLSTAPNATREPFAVPLYLLQFHPFAMCCNFQSALVHALTCHPSAGGVARSQQSIDCLRVHLRAYAAASPFCVPTQWMMAALRRLVTKSGFSPDILDQGIQVLDPALEQLDATKGPANGALIKKADGSYPTYSAYFQEQFERPREWVDKRDAVNDLKFSRTTSSRIDGLVVAQSNNGR</sequence>
<accession>A0AAD5XUR9</accession>
<reference evidence="8" key="1">
    <citation type="submission" date="2020-05" db="EMBL/GenBank/DDBJ databases">
        <title>Phylogenomic resolution of chytrid fungi.</title>
        <authorList>
            <person name="Stajich J.E."/>
            <person name="Amses K."/>
            <person name="Simmons R."/>
            <person name="Seto K."/>
            <person name="Myers J."/>
            <person name="Bonds A."/>
            <person name="Quandt C.A."/>
            <person name="Barry K."/>
            <person name="Liu P."/>
            <person name="Grigoriev I."/>
            <person name="Longcore J.E."/>
            <person name="James T.Y."/>
        </authorList>
    </citation>
    <scope>NUCLEOTIDE SEQUENCE</scope>
    <source>
        <strain evidence="8">JEL0379</strain>
    </source>
</reference>
<dbReference type="InterPro" id="IPR001138">
    <property type="entry name" value="Zn2Cys6_DnaBD"/>
</dbReference>
<keyword evidence="2" id="KW-0479">Metal-binding</keyword>
<feature type="domain" description="Zn(2)-C6 fungal-type" evidence="7">
    <location>
        <begin position="109"/>
        <end position="138"/>
    </location>
</feature>
<evidence type="ECO:0000256" key="4">
    <source>
        <dbReference type="ARBA" id="ARBA00023163"/>
    </source>
</evidence>
<evidence type="ECO:0000256" key="1">
    <source>
        <dbReference type="ARBA" id="ARBA00004123"/>
    </source>
</evidence>
<name>A0AAD5XUR9_9FUNG</name>
<dbReference type="GO" id="GO:0006351">
    <property type="term" value="P:DNA-templated transcription"/>
    <property type="evidence" value="ECO:0007669"/>
    <property type="project" value="InterPro"/>
</dbReference>
<dbReference type="InterPro" id="IPR007219">
    <property type="entry name" value="XnlR_reg_dom"/>
</dbReference>
<comment type="subcellular location">
    <subcellularLocation>
        <location evidence="1">Nucleus</location>
    </subcellularLocation>
</comment>
<dbReference type="CDD" id="cd00067">
    <property type="entry name" value="GAL4"/>
    <property type="match status" value="1"/>
</dbReference>
<dbReference type="PANTHER" id="PTHR47338">
    <property type="entry name" value="ZN(II)2CYS6 TRANSCRIPTION FACTOR (EUROFUNG)-RELATED"/>
    <property type="match status" value="1"/>
</dbReference>
<proteinExistence type="predicted"/>
<dbReference type="SMART" id="SM00066">
    <property type="entry name" value="GAL4"/>
    <property type="match status" value="1"/>
</dbReference>
<dbReference type="EMBL" id="JADGJQ010000007">
    <property type="protein sequence ID" value="KAJ3182977.1"/>
    <property type="molecule type" value="Genomic_DNA"/>
</dbReference>
<dbReference type="Pfam" id="PF04082">
    <property type="entry name" value="Fungal_trans"/>
    <property type="match status" value="1"/>
</dbReference>
<evidence type="ECO:0000313" key="9">
    <source>
        <dbReference type="Proteomes" id="UP001212152"/>
    </source>
</evidence>
<gene>
    <name evidence="8" type="ORF">HDU87_007399</name>
</gene>
<dbReference type="GO" id="GO:0003677">
    <property type="term" value="F:DNA binding"/>
    <property type="evidence" value="ECO:0007669"/>
    <property type="project" value="InterPro"/>
</dbReference>
<dbReference type="GO" id="GO:0000981">
    <property type="term" value="F:DNA-binding transcription factor activity, RNA polymerase II-specific"/>
    <property type="evidence" value="ECO:0007669"/>
    <property type="project" value="InterPro"/>
</dbReference>
<keyword evidence="9" id="KW-1185">Reference proteome</keyword>
<dbReference type="GO" id="GO:0005634">
    <property type="term" value="C:nucleus"/>
    <property type="evidence" value="ECO:0007669"/>
    <property type="project" value="UniProtKB-SubCell"/>
</dbReference>
<dbReference type="Gene3D" id="4.10.240.10">
    <property type="entry name" value="Zn(2)-C6 fungal-type DNA-binding domain"/>
    <property type="match status" value="1"/>
</dbReference>
<dbReference type="InterPro" id="IPR036864">
    <property type="entry name" value="Zn2-C6_fun-type_DNA-bd_sf"/>
</dbReference>
<evidence type="ECO:0000256" key="2">
    <source>
        <dbReference type="ARBA" id="ARBA00022723"/>
    </source>
</evidence>
<keyword evidence="3" id="KW-0805">Transcription regulation</keyword>
<comment type="caution">
    <text evidence="8">The sequence shown here is derived from an EMBL/GenBank/DDBJ whole genome shotgun (WGS) entry which is preliminary data.</text>
</comment>
<evidence type="ECO:0000259" key="7">
    <source>
        <dbReference type="PROSITE" id="PS50048"/>
    </source>
</evidence>
<evidence type="ECO:0000313" key="8">
    <source>
        <dbReference type="EMBL" id="KAJ3182977.1"/>
    </source>
</evidence>
<dbReference type="InterPro" id="IPR050815">
    <property type="entry name" value="TF_fung"/>
</dbReference>
<keyword evidence="4" id="KW-0804">Transcription</keyword>
<keyword evidence="5" id="KW-0539">Nucleus</keyword>
<dbReference type="GO" id="GO:0008270">
    <property type="term" value="F:zinc ion binding"/>
    <property type="evidence" value="ECO:0007669"/>
    <property type="project" value="InterPro"/>
</dbReference>
<evidence type="ECO:0000256" key="5">
    <source>
        <dbReference type="ARBA" id="ARBA00023242"/>
    </source>
</evidence>
<evidence type="ECO:0000256" key="6">
    <source>
        <dbReference type="SAM" id="MobiDB-lite"/>
    </source>
</evidence>
<dbReference type="PANTHER" id="PTHR47338:SF5">
    <property type="entry name" value="ZN(II)2CYS6 TRANSCRIPTION FACTOR (EUROFUNG)"/>
    <property type="match status" value="1"/>
</dbReference>
<dbReference type="SUPFAM" id="SSF57701">
    <property type="entry name" value="Zn2/Cys6 DNA-binding domain"/>
    <property type="match status" value="1"/>
</dbReference>
<feature type="compositionally biased region" description="Low complexity" evidence="6">
    <location>
        <begin position="22"/>
        <end position="50"/>
    </location>
</feature>
<evidence type="ECO:0000256" key="3">
    <source>
        <dbReference type="ARBA" id="ARBA00023015"/>
    </source>
</evidence>
<organism evidence="8 9">
    <name type="scientific">Geranomyces variabilis</name>
    <dbReference type="NCBI Taxonomy" id="109894"/>
    <lineage>
        <taxon>Eukaryota</taxon>
        <taxon>Fungi</taxon>
        <taxon>Fungi incertae sedis</taxon>
        <taxon>Chytridiomycota</taxon>
        <taxon>Chytridiomycota incertae sedis</taxon>
        <taxon>Chytridiomycetes</taxon>
        <taxon>Spizellomycetales</taxon>
        <taxon>Powellomycetaceae</taxon>
        <taxon>Geranomyces</taxon>
    </lineage>
</organism>
<feature type="region of interest" description="Disordered" evidence="6">
    <location>
        <begin position="1"/>
        <end position="50"/>
    </location>
</feature>
<dbReference type="AlphaFoldDB" id="A0AAD5XUR9"/>
<protein>
    <recommendedName>
        <fullName evidence="7">Zn(2)-C6 fungal-type domain-containing protein</fullName>
    </recommendedName>
</protein>
<dbReference type="PROSITE" id="PS50048">
    <property type="entry name" value="ZN2_CY6_FUNGAL_2"/>
    <property type="match status" value="1"/>
</dbReference>